<evidence type="ECO:0000313" key="1">
    <source>
        <dbReference type="EMBL" id="QGY33274.1"/>
    </source>
</evidence>
<keyword evidence="1" id="KW-0614">Plasmid</keyword>
<name>A0A6B9G6Q5_PANCY</name>
<organism evidence="1 2">
    <name type="scientific">Pantoea cypripedii</name>
    <name type="common">Pectobacterium cypripedii</name>
    <name type="synonym">Erwinia cypripedii</name>
    <dbReference type="NCBI Taxonomy" id="55209"/>
    <lineage>
        <taxon>Bacteria</taxon>
        <taxon>Pseudomonadati</taxon>
        <taxon>Pseudomonadota</taxon>
        <taxon>Gammaproteobacteria</taxon>
        <taxon>Enterobacterales</taxon>
        <taxon>Erwiniaceae</taxon>
        <taxon>Pantoea</taxon>
    </lineage>
</organism>
<dbReference type="AlphaFoldDB" id="A0A6B9G6Q5"/>
<evidence type="ECO:0000313" key="2">
    <source>
        <dbReference type="Proteomes" id="UP000502005"/>
    </source>
</evidence>
<geneLocation type="plasmid" evidence="2">
    <name>pne1b</name>
</geneLocation>
<reference evidence="1 2" key="1">
    <citation type="submission" date="2017-11" db="EMBL/GenBank/DDBJ databases">
        <title>Genome sequence of Pantoea cypripedii NE1.</title>
        <authorList>
            <person name="Nascimento F.X."/>
        </authorList>
    </citation>
    <scope>NUCLEOTIDE SEQUENCE [LARGE SCALE GENOMIC DNA]</scope>
    <source>
        <strain evidence="1 2">NE1</strain>
        <plasmid evidence="2">pne1b</plasmid>
    </source>
</reference>
<gene>
    <name evidence="1" type="ORF">CUN67_26685</name>
</gene>
<dbReference type="Proteomes" id="UP000502005">
    <property type="component" value="Plasmid pNE1B"/>
</dbReference>
<accession>A0A6B9G6Q5</accession>
<dbReference type="EMBL" id="CP024770">
    <property type="protein sequence ID" value="QGY33274.1"/>
    <property type="molecule type" value="Genomic_DNA"/>
</dbReference>
<sequence>MKAWLVSFLVEWQGVCSEHHVLIRSYDSELAEAGVMHMGRTWWRSEARESDGCYWCFGLTNYVWFTTMLPLTPSDSGVLTPLEFLDEWTVTGTPDVPEVCDGSGCRWEEIRD</sequence>
<proteinExistence type="predicted"/>
<protein>
    <submittedName>
        <fullName evidence="1">Uncharacterized protein</fullName>
    </submittedName>
</protein>